<protein>
    <submittedName>
        <fullName evidence="1">14657_t:CDS:1</fullName>
    </submittedName>
</protein>
<sequence>SESLISDRIETGSTTDNILDFDLEINNFCFDEDSFERAQILAEAEETNDLILLNNMDNDDIDIYGNDILTLSEFDSVSSMSGSNENEYLIEDLILKKSNKILTPCPIIDINDGRIQCCLAYSPKQRCLAQLVGSWEIDEMIFHLAQRNVNLVKIIEPKCTINDKTATDLGRALGAATW</sequence>
<dbReference type="Proteomes" id="UP000789702">
    <property type="component" value="Unassembled WGS sequence"/>
</dbReference>
<name>A0ACA9PN76_9GLOM</name>
<reference evidence="1" key="1">
    <citation type="submission" date="2021-06" db="EMBL/GenBank/DDBJ databases">
        <authorList>
            <person name="Kallberg Y."/>
            <person name="Tangrot J."/>
            <person name="Rosling A."/>
        </authorList>
    </citation>
    <scope>NUCLEOTIDE SEQUENCE</scope>
    <source>
        <strain evidence="1">IL203A</strain>
    </source>
</reference>
<proteinExistence type="predicted"/>
<feature type="non-terminal residue" evidence="1">
    <location>
        <position position="1"/>
    </location>
</feature>
<evidence type="ECO:0000313" key="2">
    <source>
        <dbReference type="Proteomes" id="UP000789702"/>
    </source>
</evidence>
<gene>
    <name evidence="1" type="ORF">DHETER_LOCUS12228</name>
</gene>
<keyword evidence="2" id="KW-1185">Reference proteome</keyword>
<accession>A0ACA9PN76</accession>
<organism evidence="1 2">
    <name type="scientific">Dentiscutata heterogama</name>
    <dbReference type="NCBI Taxonomy" id="1316150"/>
    <lineage>
        <taxon>Eukaryota</taxon>
        <taxon>Fungi</taxon>
        <taxon>Fungi incertae sedis</taxon>
        <taxon>Mucoromycota</taxon>
        <taxon>Glomeromycotina</taxon>
        <taxon>Glomeromycetes</taxon>
        <taxon>Diversisporales</taxon>
        <taxon>Gigasporaceae</taxon>
        <taxon>Dentiscutata</taxon>
    </lineage>
</organism>
<feature type="non-terminal residue" evidence="1">
    <location>
        <position position="178"/>
    </location>
</feature>
<comment type="caution">
    <text evidence="1">The sequence shown here is derived from an EMBL/GenBank/DDBJ whole genome shotgun (WGS) entry which is preliminary data.</text>
</comment>
<evidence type="ECO:0000313" key="1">
    <source>
        <dbReference type="EMBL" id="CAG8710434.1"/>
    </source>
</evidence>
<dbReference type="EMBL" id="CAJVPU010029344">
    <property type="protein sequence ID" value="CAG8710434.1"/>
    <property type="molecule type" value="Genomic_DNA"/>
</dbReference>